<sequence>MTSRIATGSRGRSFSRRCSCSPAPATSSSRSPCRSRSTRLPSVIVGVCFGAQWPLLYAIISELFGLRYYSPRSTTWAPWPAPSVPTCSACASTGTSTTPIEAARQHGGDRTCMGARCFREAFLFVTAITVAGSRVSRAGLEDEGLI</sequence>
<dbReference type="EnsemblPlants" id="OB11G26830.1">
    <property type="protein sequence ID" value="OB11G26830.1"/>
    <property type="gene ID" value="OB11G26830"/>
</dbReference>
<keyword evidence="2" id="KW-1133">Transmembrane helix</keyword>
<feature type="region of interest" description="Disordered" evidence="1">
    <location>
        <begin position="1"/>
        <end position="36"/>
    </location>
</feature>
<organism evidence="3">
    <name type="scientific">Oryza brachyantha</name>
    <name type="common">malo sina</name>
    <dbReference type="NCBI Taxonomy" id="4533"/>
    <lineage>
        <taxon>Eukaryota</taxon>
        <taxon>Viridiplantae</taxon>
        <taxon>Streptophyta</taxon>
        <taxon>Embryophyta</taxon>
        <taxon>Tracheophyta</taxon>
        <taxon>Spermatophyta</taxon>
        <taxon>Magnoliopsida</taxon>
        <taxon>Liliopsida</taxon>
        <taxon>Poales</taxon>
        <taxon>Poaceae</taxon>
        <taxon>BOP clade</taxon>
        <taxon>Oryzoideae</taxon>
        <taxon>Oryzeae</taxon>
        <taxon>Oryzinae</taxon>
        <taxon>Oryza</taxon>
    </lineage>
</organism>
<accession>J3NA47</accession>
<reference evidence="3" key="2">
    <citation type="submission" date="2013-04" db="UniProtKB">
        <authorList>
            <consortium name="EnsemblPlants"/>
        </authorList>
    </citation>
    <scope>IDENTIFICATION</scope>
</reference>
<dbReference type="STRING" id="4533.J3NA47"/>
<dbReference type="AlphaFoldDB" id="J3NA47"/>
<dbReference type="HOGENOM" id="CLU_1780283_0_0_1"/>
<evidence type="ECO:0000256" key="1">
    <source>
        <dbReference type="SAM" id="MobiDB-lite"/>
    </source>
</evidence>
<proteinExistence type="predicted"/>
<dbReference type="Proteomes" id="UP000006038">
    <property type="component" value="Chromosome 11"/>
</dbReference>
<evidence type="ECO:0000256" key="2">
    <source>
        <dbReference type="SAM" id="Phobius"/>
    </source>
</evidence>
<feature type="transmembrane region" description="Helical" evidence="2">
    <location>
        <begin position="40"/>
        <end position="60"/>
    </location>
</feature>
<keyword evidence="4" id="KW-1185">Reference proteome</keyword>
<dbReference type="Gramene" id="OB11G26830.1">
    <property type="protein sequence ID" value="OB11G26830.1"/>
    <property type="gene ID" value="OB11G26830"/>
</dbReference>
<reference evidence="3" key="1">
    <citation type="journal article" date="2013" name="Nat. Commun.">
        <title>Whole-genome sequencing of Oryza brachyantha reveals mechanisms underlying Oryza genome evolution.</title>
        <authorList>
            <person name="Chen J."/>
            <person name="Huang Q."/>
            <person name="Gao D."/>
            <person name="Wang J."/>
            <person name="Lang Y."/>
            <person name="Liu T."/>
            <person name="Li B."/>
            <person name="Bai Z."/>
            <person name="Luis Goicoechea J."/>
            <person name="Liang C."/>
            <person name="Chen C."/>
            <person name="Zhang W."/>
            <person name="Sun S."/>
            <person name="Liao Y."/>
            <person name="Zhang X."/>
            <person name="Yang L."/>
            <person name="Song C."/>
            <person name="Wang M."/>
            <person name="Shi J."/>
            <person name="Liu G."/>
            <person name="Liu J."/>
            <person name="Zhou H."/>
            <person name="Zhou W."/>
            <person name="Yu Q."/>
            <person name="An N."/>
            <person name="Chen Y."/>
            <person name="Cai Q."/>
            <person name="Wang B."/>
            <person name="Liu B."/>
            <person name="Min J."/>
            <person name="Huang Y."/>
            <person name="Wu H."/>
            <person name="Li Z."/>
            <person name="Zhang Y."/>
            <person name="Yin Y."/>
            <person name="Song W."/>
            <person name="Jiang J."/>
            <person name="Jackson S.A."/>
            <person name="Wing R.A."/>
            <person name="Wang J."/>
            <person name="Chen M."/>
        </authorList>
    </citation>
    <scope>NUCLEOTIDE SEQUENCE [LARGE SCALE GENOMIC DNA]</scope>
    <source>
        <strain evidence="3">cv. IRGC 101232</strain>
    </source>
</reference>
<evidence type="ECO:0000313" key="4">
    <source>
        <dbReference type="Proteomes" id="UP000006038"/>
    </source>
</evidence>
<name>J3NA47_ORYBR</name>
<protein>
    <submittedName>
        <fullName evidence="3">Uncharacterized protein</fullName>
    </submittedName>
</protein>
<keyword evidence="2" id="KW-0812">Transmembrane</keyword>
<feature type="compositionally biased region" description="Low complexity" evidence="1">
    <location>
        <begin position="8"/>
        <end position="36"/>
    </location>
</feature>
<keyword evidence="2" id="KW-0472">Membrane</keyword>
<evidence type="ECO:0000313" key="3">
    <source>
        <dbReference type="EnsemblPlants" id="OB11G26830.1"/>
    </source>
</evidence>